<evidence type="ECO:0000313" key="1">
    <source>
        <dbReference type="EMBL" id="SPS05818.1"/>
    </source>
</evidence>
<dbReference type="CDD" id="cd00267">
    <property type="entry name" value="ABC_ATPase"/>
    <property type="match status" value="1"/>
</dbReference>
<protein>
    <submittedName>
        <fullName evidence="1">Restriction enzyme</fullName>
    </submittedName>
</protein>
<organism evidence="1">
    <name type="scientific">Candidatus Nitrotoga fabula</name>
    <dbReference type="NCBI Taxonomy" id="2182327"/>
    <lineage>
        <taxon>Bacteria</taxon>
        <taxon>Pseudomonadati</taxon>
        <taxon>Pseudomonadota</taxon>
        <taxon>Betaproteobacteria</taxon>
        <taxon>Nitrosomonadales</taxon>
        <taxon>Gallionellaceae</taxon>
        <taxon>Candidatus Nitrotoga</taxon>
    </lineage>
</organism>
<proteinExistence type="predicted"/>
<gene>
    <name evidence="1" type="ORF">NITFAB_1408</name>
</gene>
<name>A0A2X0QW41_9PROT</name>
<sequence length="537" mass="58902">MSAIQDEIRDWLLLQQDWLQEAADRLLKQGVLTPADLNDVCAILKTQAGQTTTKHRTFESLADTPNVGSELRLVSVSEVLGIENLAPRQPLTFGNGNLTVIYGHNGSGKSSYTRILKKASGKPRATILKSNVFQTAPAQLKCKITYQLGEQPTPPVEWQADASPIDAIRAVDIFDSDEASHYLSKESAAAYTPPMVGMFEALATACDQIRTMLQAEQNQLVSALPAIPTNFALTEPARWYGTLTAEITESAIQQLVSWTEGDSRKLNELNERLKVADPTALAKQKRATKFQVEQIVVALQQGFQAYGAEGVQATRGLQATAKAKRQIAEEAVQVGAAKLDGVGSNTWRALWEAAKSYSQTAYPDLPFPVTDGARCVLCQQELAPDAQQRLRDFEAFVQGKLEADADGAEKAYQRALQLLPLVLSTEQTNTHCEAAGLTNEGWKQYLASFWSTVLQVRSGLLAGEVEGQVLPVQDVSENVAILRGYCNQLESQASQHDQDAKGFDRTQTTKDKISLEAKQWISQQVDAVRREIELQSL</sequence>
<dbReference type="EMBL" id="LS423452">
    <property type="protein sequence ID" value="SPS05818.1"/>
    <property type="molecule type" value="Genomic_DNA"/>
</dbReference>
<accession>A0A2X0QW41</accession>
<dbReference type="InterPro" id="IPR027417">
    <property type="entry name" value="P-loop_NTPase"/>
</dbReference>
<dbReference type="AlphaFoldDB" id="A0A2X0QW41"/>
<dbReference type="SUPFAM" id="SSF52540">
    <property type="entry name" value="P-loop containing nucleoside triphosphate hydrolases"/>
    <property type="match status" value="1"/>
</dbReference>
<reference evidence="1" key="1">
    <citation type="submission" date="2018-05" db="EMBL/GenBank/DDBJ databases">
        <authorList>
            <person name="Lanie J.A."/>
            <person name="Ng W.-L."/>
            <person name="Kazmierczak K.M."/>
            <person name="Andrzejewski T.M."/>
            <person name="Davidsen T.M."/>
            <person name="Wayne K.J."/>
            <person name="Tettelin H."/>
            <person name="Glass J.I."/>
            <person name="Rusch D."/>
            <person name="Podicherti R."/>
            <person name="Tsui H.-C.T."/>
            <person name="Winkler M.E."/>
        </authorList>
    </citation>
    <scope>NUCLEOTIDE SEQUENCE</scope>
    <source>
        <strain evidence="1">KNB</strain>
    </source>
</reference>